<feature type="compositionally biased region" description="Basic and acidic residues" evidence="1">
    <location>
        <begin position="7"/>
        <end position="17"/>
    </location>
</feature>
<feature type="region of interest" description="Disordered" evidence="1">
    <location>
        <begin position="1"/>
        <end position="23"/>
    </location>
</feature>
<evidence type="ECO:0000256" key="1">
    <source>
        <dbReference type="SAM" id="MobiDB-lite"/>
    </source>
</evidence>
<evidence type="ECO:0000313" key="2">
    <source>
        <dbReference type="EMBL" id="SVC29892.1"/>
    </source>
</evidence>
<name>A0A382L3K7_9ZZZZ</name>
<gene>
    <name evidence="2" type="ORF">METZ01_LOCUS282746</name>
</gene>
<feature type="non-terminal residue" evidence="2">
    <location>
        <position position="1"/>
    </location>
</feature>
<reference evidence="2" key="1">
    <citation type="submission" date="2018-05" db="EMBL/GenBank/DDBJ databases">
        <authorList>
            <person name="Lanie J.A."/>
            <person name="Ng W.-L."/>
            <person name="Kazmierczak K.M."/>
            <person name="Andrzejewski T.M."/>
            <person name="Davidsen T.M."/>
            <person name="Wayne K.J."/>
            <person name="Tettelin H."/>
            <person name="Glass J.I."/>
            <person name="Rusch D."/>
            <person name="Podicherti R."/>
            <person name="Tsui H.-C.T."/>
            <person name="Winkler M.E."/>
        </authorList>
    </citation>
    <scope>NUCLEOTIDE SEQUENCE</scope>
</reference>
<sequence length="23" mass="2672">VFLIRKGGGERNRDGRSKRIPLF</sequence>
<accession>A0A382L3K7</accession>
<proteinExistence type="predicted"/>
<dbReference type="EMBL" id="UINC01083818">
    <property type="protein sequence ID" value="SVC29892.1"/>
    <property type="molecule type" value="Genomic_DNA"/>
</dbReference>
<feature type="non-terminal residue" evidence="2">
    <location>
        <position position="23"/>
    </location>
</feature>
<organism evidence="2">
    <name type="scientific">marine metagenome</name>
    <dbReference type="NCBI Taxonomy" id="408172"/>
    <lineage>
        <taxon>unclassified sequences</taxon>
        <taxon>metagenomes</taxon>
        <taxon>ecological metagenomes</taxon>
    </lineage>
</organism>
<dbReference type="AlphaFoldDB" id="A0A382L3K7"/>
<protein>
    <submittedName>
        <fullName evidence="2">Uncharacterized protein</fullName>
    </submittedName>
</protein>